<reference evidence="2" key="1">
    <citation type="journal article" date="2011" name="PLoS Genet.">
        <title>Genomic analysis of the necrotrophic fungal pathogens Sclerotinia sclerotiorum and Botrytis cinerea.</title>
        <authorList>
            <person name="Amselem J."/>
            <person name="Cuomo C.A."/>
            <person name="van Kan J.A."/>
            <person name="Viaud M."/>
            <person name="Benito E.P."/>
            <person name="Couloux A."/>
            <person name="Coutinho P.M."/>
            <person name="de Vries R.P."/>
            <person name="Dyer P.S."/>
            <person name="Fillinger S."/>
            <person name="Fournier E."/>
            <person name="Gout L."/>
            <person name="Hahn M."/>
            <person name="Kohn L."/>
            <person name="Lapalu N."/>
            <person name="Plummer K.M."/>
            <person name="Pradier J.M."/>
            <person name="Quevillon E."/>
            <person name="Sharon A."/>
            <person name="Simon A."/>
            <person name="ten Have A."/>
            <person name="Tudzynski B."/>
            <person name="Tudzynski P."/>
            <person name="Wincker P."/>
            <person name="Andrew M."/>
            <person name="Anthouard V."/>
            <person name="Beever R.E."/>
            <person name="Beffa R."/>
            <person name="Benoit I."/>
            <person name="Bouzid O."/>
            <person name="Brault B."/>
            <person name="Chen Z."/>
            <person name="Choquer M."/>
            <person name="Collemare J."/>
            <person name="Cotton P."/>
            <person name="Danchin E.G."/>
            <person name="Da Silva C."/>
            <person name="Gautier A."/>
            <person name="Giraud C."/>
            <person name="Giraud T."/>
            <person name="Gonzalez C."/>
            <person name="Grossetete S."/>
            <person name="Guldener U."/>
            <person name="Henrissat B."/>
            <person name="Howlett B.J."/>
            <person name="Kodira C."/>
            <person name="Kretschmer M."/>
            <person name="Lappartient A."/>
            <person name="Leroch M."/>
            <person name="Levis C."/>
            <person name="Mauceli E."/>
            <person name="Neuveglise C."/>
            <person name="Oeser B."/>
            <person name="Pearson M."/>
            <person name="Poulain J."/>
            <person name="Poussereau N."/>
            <person name="Quesneville H."/>
            <person name="Rascle C."/>
            <person name="Schumacher J."/>
            <person name="Segurens B."/>
            <person name="Sexton A."/>
            <person name="Silva E."/>
            <person name="Sirven C."/>
            <person name="Soanes D.M."/>
            <person name="Talbot N.J."/>
            <person name="Templeton M."/>
            <person name="Yandava C."/>
            <person name="Yarden O."/>
            <person name="Zeng Q."/>
            <person name="Rollins J.A."/>
            <person name="Lebrun M.H."/>
            <person name="Dickman M."/>
        </authorList>
    </citation>
    <scope>NUCLEOTIDE SEQUENCE [LARGE SCALE GENOMIC DNA]</scope>
    <source>
        <strain evidence="2">ATCC 18683 / 1980 / Ss-1</strain>
    </source>
</reference>
<dbReference type="HOGENOM" id="CLU_2723715_0_0_1"/>
<keyword evidence="2" id="KW-1185">Reference proteome</keyword>
<evidence type="ECO:0000313" key="2">
    <source>
        <dbReference type="Proteomes" id="UP000001312"/>
    </source>
</evidence>
<organism evidence="1 2">
    <name type="scientific">Sclerotinia sclerotiorum (strain ATCC 18683 / 1980 / Ss-1)</name>
    <name type="common">White mold</name>
    <name type="synonym">Whetzelinia sclerotiorum</name>
    <dbReference type="NCBI Taxonomy" id="665079"/>
    <lineage>
        <taxon>Eukaryota</taxon>
        <taxon>Fungi</taxon>
        <taxon>Dikarya</taxon>
        <taxon>Ascomycota</taxon>
        <taxon>Pezizomycotina</taxon>
        <taxon>Leotiomycetes</taxon>
        <taxon>Helotiales</taxon>
        <taxon>Sclerotiniaceae</taxon>
        <taxon>Sclerotinia</taxon>
    </lineage>
</organism>
<evidence type="ECO:0000313" key="1">
    <source>
        <dbReference type="EMBL" id="EDO01007.1"/>
    </source>
</evidence>
<dbReference type="RefSeq" id="XP_001595392.1">
    <property type="nucleotide sequence ID" value="XM_001595342.1"/>
</dbReference>
<dbReference type="EMBL" id="CH476624">
    <property type="protein sequence ID" value="EDO01007.1"/>
    <property type="molecule type" value="Genomic_DNA"/>
</dbReference>
<gene>
    <name evidence="1" type="ORF">SS1G_03481</name>
</gene>
<dbReference type="Proteomes" id="UP000001312">
    <property type="component" value="Unassembled WGS sequence"/>
</dbReference>
<dbReference type="GeneID" id="5491695"/>
<protein>
    <submittedName>
        <fullName evidence="1">Uncharacterized protein</fullName>
    </submittedName>
</protein>
<proteinExistence type="predicted"/>
<accession>A7EDU1</accession>
<name>A7EDU1_SCLS1</name>
<dbReference type="AlphaFoldDB" id="A7EDU1"/>
<dbReference type="InParanoid" id="A7EDU1"/>
<dbReference type="KEGG" id="ssl:SS1G_03481"/>
<sequence length="72" mass="8163">MASDGTPMMWMILNKKKNNDMQSTGTSPRVHVRSYYGMDTLLGSKIYKIRPSDLKVQCQNSKLEIGNLKPKS</sequence>